<organism evidence="1">
    <name type="scientific">uncultured Caudovirales phage</name>
    <dbReference type="NCBI Taxonomy" id="2100421"/>
    <lineage>
        <taxon>Viruses</taxon>
        <taxon>Duplodnaviria</taxon>
        <taxon>Heunggongvirae</taxon>
        <taxon>Uroviricota</taxon>
        <taxon>Caudoviricetes</taxon>
        <taxon>Peduoviridae</taxon>
        <taxon>Maltschvirus</taxon>
        <taxon>Maltschvirus maltsch</taxon>
    </lineage>
</organism>
<dbReference type="EMBL" id="LR797193">
    <property type="protein sequence ID" value="CAB4193380.1"/>
    <property type="molecule type" value="Genomic_DNA"/>
</dbReference>
<reference evidence="1" key="1">
    <citation type="submission" date="2020-05" db="EMBL/GenBank/DDBJ databases">
        <authorList>
            <person name="Chiriac C."/>
            <person name="Salcher M."/>
            <person name="Ghai R."/>
            <person name="Kavagutti S V."/>
        </authorList>
    </citation>
    <scope>NUCLEOTIDE SEQUENCE</scope>
</reference>
<accession>A0A6J5R777</accession>
<sequence>MIRRYTRRPTTAEAVQWTGDNYEVIREWSWDGKTNLVALLDDEPGTLMVYISAEGQWVKVRKGWWIVRGIAGEFYPCEDAVFVRSWEAATEEDHPKA</sequence>
<name>A0A6J5R777_9CAUD</name>
<proteinExistence type="predicted"/>
<protein>
    <submittedName>
        <fullName evidence="1">Uncharacterized protein</fullName>
    </submittedName>
</protein>
<gene>
    <name evidence="1" type="ORF">UFOVP1246_89</name>
</gene>
<evidence type="ECO:0000313" key="1">
    <source>
        <dbReference type="EMBL" id="CAB4193380.1"/>
    </source>
</evidence>